<evidence type="ECO:0000256" key="4">
    <source>
        <dbReference type="ARBA" id="ARBA00022729"/>
    </source>
</evidence>
<dbReference type="InterPro" id="IPR006059">
    <property type="entry name" value="SBP"/>
</dbReference>
<dbReference type="InterPro" id="IPR006060">
    <property type="entry name" value="Maltose/Cyclodextrin-bd"/>
</dbReference>
<dbReference type="PROSITE" id="PS01037">
    <property type="entry name" value="SBP_BACTERIAL_1"/>
    <property type="match status" value="1"/>
</dbReference>
<dbReference type="Gene3D" id="3.40.190.10">
    <property type="entry name" value="Periplasmic binding protein-like II"/>
    <property type="match status" value="2"/>
</dbReference>
<keyword evidence="4 6" id="KW-0732">Signal</keyword>
<evidence type="ECO:0000256" key="6">
    <source>
        <dbReference type="SAM" id="SignalP"/>
    </source>
</evidence>
<feature type="signal peptide" evidence="6">
    <location>
        <begin position="1"/>
        <end position="19"/>
    </location>
</feature>
<organism evidence="7 8">
    <name type="scientific">Demequina litoralis</name>
    <dbReference type="NCBI Taxonomy" id="3051660"/>
    <lineage>
        <taxon>Bacteria</taxon>
        <taxon>Bacillati</taxon>
        <taxon>Actinomycetota</taxon>
        <taxon>Actinomycetes</taxon>
        <taxon>Micrococcales</taxon>
        <taxon>Demequinaceae</taxon>
        <taxon>Demequina</taxon>
    </lineage>
</organism>
<gene>
    <name evidence="7" type="ORF">QQX09_11370</name>
</gene>
<reference evidence="7" key="1">
    <citation type="submission" date="2023-06" db="EMBL/GenBank/DDBJ databases">
        <title>Sysu t00192.</title>
        <authorList>
            <person name="Gao L."/>
            <person name="Fang B.-Z."/>
            <person name="Li W.-J."/>
        </authorList>
    </citation>
    <scope>NUCLEOTIDE SEQUENCE</scope>
    <source>
        <strain evidence="7">SYSU T00192</strain>
    </source>
</reference>
<dbReference type="EMBL" id="JAUHPW010000009">
    <property type="protein sequence ID" value="MDN4476455.1"/>
    <property type="molecule type" value="Genomic_DNA"/>
</dbReference>
<evidence type="ECO:0000313" key="7">
    <source>
        <dbReference type="EMBL" id="MDN4476455.1"/>
    </source>
</evidence>
<dbReference type="PANTHER" id="PTHR30061">
    <property type="entry name" value="MALTOSE-BINDING PERIPLASMIC PROTEIN"/>
    <property type="match status" value="1"/>
</dbReference>
<accession>A0ABT8GBD4</accession>
<dbReference type="Proteomes" id="UP001172728">
    <property type="component" value="Unassembled WGS sequence"/>
</dbReference>
<evidence type="ECO:0000256" key="2">
    <source>
        <dbReference type="ARBA" id="ARBA00022448"/>
    </source>
</evidence>
<dbReference type="PANTHER" id="PTHR30061:SF50">
    <property type="entry name" value="MALTOSE_MALTODEXTRIN-BINDING PERIPLASMIC PROTEIN"/>
    <property type="match status" value="1"/>
</dbReference>
<dbReference type="PROSITE" id="PS51257">
    <property type="entry name" value="PROKAR_LIPOPROTEIN"/>
    <property type="match status" value="1"/>
</dbReference>
<comment type="similarity">
    <text evidence="1">Belongs to the bacterial solute-binding protein 1 family.</text>
</comment>
<dbReference type="SUPFAM" id="SSF53850">
    <property type="entry name" value="Periplasmic binding protein-like II"/>
    <property type="match status" value="1"/>
</dbReference>
<dbReference type="CDD" id="cd13586">
    <property type="entry name" value="PBP2_Maltose_binding_like"/>
    <property type="match status" value="1"/>
</dbReference>
<proteinExistence type="inferred from homology"/>
<evidence type="ECO:0000256" key="3">
    <source>
        <dbReference type="ARBA" id="ARBA00022597"/>
    </source>
</evidence>
<dbReference type="PRINTS" id="PR00181">
    <property type="entry name" value="MALTOSEBP"/>
</dbReference>
<dbReference type="RefSeq" id="WP_301134766.1">
    <property type="nucleotide sequence ID" value="NZ_JAUHPW010000009.1"/>
</dbReference>
<evidence type="ECO:0000313" key="8">
    <source>
        <dbReference type="Proteomes" id="UP001172728"/>
    </source>
</evidence>
<sequence length="408" mass="42411">MNRKTIAIAGTAVFALSLAACSTGGDPGAAPSGSSDAADAGEPITLVVWESLEGRKDFIEQAGAAYSEEHPNITIEYKNVELGDAPGQIALDGPGGVGPDVFAAPSNAAGEMVTGGHILPITDTAALGDIVPGAEAAVTYDGQIYGVPVTVDTYALFYNKDLVTEPPTTWDELKTWAEGFNEENPGKYGFVLNPGAYYSAGFGFSAPDNLLFGPAGDDPATPNTNTPATIAGYEEFQSLRDILPVAAADLDAATVDSLFQGGQAAMELTGSWNIPVFDEAGLNYGVATLPAREGFDTPTGSFVNSRTMFVSAYSDYPEEAAAFAAFLASPDMQQLAFDITGSVPSIDMTVESEPTNGLIQQAAYGFATPAIPAMTQYWTAMDSAVQNIWDGADVKTELDAATDVINNG</sequence>
<evidence type="ECO:0000256" key="5">
    <source>
        <dbReference type="ARBA" id="ARBA00030303"/>
    </source>
</evidence>
<comment type="caution">
    <text evidence="7">The sequence shown here is derived from an EMBL/GenBank/DDBJ whole genome shotgun (WGS) entry which is preliminary data.</text>
</comment>
<feature type="chain" id="PRO_5047061814" description="Maltodextrin-binding protein" evidence="6">
    <location>
        <begin position="20"/>
        <end position="408"/>
    </location>
</feature>
<dbReference type="Pfam" id="PF13416">
    <property type="entry name" value="SBP_bac_8"/>
    <property type="match status" value="1"/>
</dbReference>
<keyword evidence="2" id="KW-0813">Transport</keyword>
<keyword evidence="3" id="KW-0762">Sugar transport</keyword>
<keyword evidence="8" id="KW-1185">Reference proteome</keyword>
<evidence type="ECO:0000256" key="1">
    <source>
        <dbReference type="ARBA" id="ARBA00008520"/>
    </source>
</evidence>
<dbReference type="InterPro" id="IPR006061">
    <property type="entry name" value="SBP_1_CS"/>
</dbReference>
<name>A0ABT8GBD4_9MICO</name>
<protein>
    <recommendedName>
        <fullName evidence="5">Maltodextrin-binding protein</fullName>
    </recommendedName>
</protein>